<evidence type="ECO:0000256" key="6">
    <source>
        <dbReference type="ARBA" id="ARBA00023295"/>
    </source>
</evidence>
<dbReference type="Pfam" id="PF01341">
    <property type="entry name" value="Glyco_hydro_6"/>
    <property type="match status" value="1"/>
</dbReference>
<evidence type="ECO:0000313" key="10">
    <source>
        <dbReference type="EMBL" id="MFC5947905.1"/>
    </source>
</evidence>
<dbReference type="EMBL" id="JBHSQK010000011">
    <property type="protein sequence ID" value="MFC5947905.1"/>
    <property type="molecule type" value="Genomic_DNA"/>
</dbReference>
<dbReference type="EC" id="3.2.1.-" evidence="9"/>
<organism evidence="10 11">
    <name type="scientific">Pseudonocardia lutea</name>
    <dbReference type="NCBI Taxonomy" id="2172015"/>
    <lineage>
        <taxon>Bacteria</taxon>
        <taxon>Bacillati</taxon>
        <taxon>Actinomycetota</taxon>
        <taxon>Actinomycetes</taxon>
        <taxon>Pseudonocardiales</taxon>
        <taxon>Pseudonocardiaceae</taxon>
        <taxon>Pseudonocardia</taxon>
    </lineage>
</organism>
<dbReference type="Proteomes" id="UP001596119">
    <property type="component" value="Unassembled WGS sequence"/>
</dbReference>
<comment type="caution">
    <text evidence="10">The sequence shown here is derived from an EMBL/GenBank/DDBJ whole genome shotgun (WGS) entry which is preliminary data.</text>
</comment>
<keyword evidence="2 9" id="KW-0378">Hydrolase</keyword>
<dbReference type="PIRSF" id="PIRSF001100">
    <property type="entry name" value="Beta_cellobiohydrolase"/>
    <property type="match status" value="1"/>
</dbReference>
<keyword evidence="11" id="KW-1185">Reference proteome</keyword>
<dbReference type="InterPro" id="IPR016288">
    <property type="entry name" value="Beta_cellobiohydrolase"/>
</dbReference>
<dbReference type="RefSeq" id="WP_379564968.1">
    <property type="nucleotide sequence ID" value="NZ_JBHSQK010000011.1"/>
</dbReference>
<dbReference type="SUPFAM" id="SSF51989">
    <property type="entry name" value="Glycosyl hydrolases family 6, cellulases"/>
    <property type="match status" value="1"/>
</dbReference>
<evidence type="ECO:0000256" key="1">
    <source>
        <dbReference type="ARBA" id="ARBA00022729"/>
    </source>
</evidence>
<evidence type="ECO:0000256" key="3">
    <source>
        <dbReference type="ARBA" id="ARBA00023001"/>
    </source>
</evidence>
<gene>
    <name evidence="10" type="ORF">ACFQH9_06420</name>
</gene>
<dbReference type="GO" id="GO:0016787">
    <property type="term" value="F:hydrolase activity"/>
    <property type="evidence" value="ECO:0007669"/>
    <property type="project" value="UniProtKB-KW"/>
</dbReference>
<accession>A0ABW1I3B7</accession>
<proteinExistence type="inferred from homology"/>
<keyword evidence="1 9" id="KW-0732">Signal</keyword>
<keyword evidence="6 9" id="KW-0326">Glycosidase</keyword>
<feature type="signal peptide" evidence="9">
    <location>
        <begin position="1"/>
        <end position="20"/>
    </location>
</feature>
<evidence type="ECO:0000256" key="4">
    <source>
        <dbReference type="ARBA" id="ARBA00023157"/>
    </source>
</evidence>
<dbReference type="PANTHER" id="PTHR34876:SF4">
    <property type="entry name" value="1,4-BETA-D-GLUCAN CELLOBIOHYDROLASE C-RELATED"/>
    <property type="match status" value="1"/>
</dbReference>
<reference evidence="11" key="1">
    <citation type="journal article" date="2019" name="Int. J. Syst. Evol. Microbiol.">
        <title>The Global Catalogue of Microorganisms (GCM) 10K type strain sequencing project: providing services to taxonomists for standard genome sequencing and annotation.</title>
        <authorList>
            <consortium name="The Broad Institute Genomics Platform"/>
            <consortium name="The Broad Institute Genome Sequencing Center for Infectious Disease"/>
            <person name="Wu L."/>
            <person name="Ma J."/>
        </authorList>
    </citation>
    <scope>NUCLEOTIDE SEQUENCE [LARGE SCALE GENOMIC DNA]</scope>
    <source>
        <strain evidence="11">CGMCC 4.7397</strain>
    </source>
</reference>
<keyword evidence="3 9" id="KW-0136">Cellulose degradation</keyword>
<keyword evidence="5 9" id="KW-0119">Carbohydrate metabolism</keyword>
<keyword evidence="4" id="KW-1015">Disulfide bond</keyword>
<dbReference type="PRINTS" id="PR00733">
    <property type="entry name" value="GLHYDRLASE6"/>
</dbReference>
<dbReference type="PROSITE" id="PS00655">
    <property type="entry name" value="GLYCOSYL_HYDROL_F6_1"/>
    <property type="match status" value="1"/>
</dbReference>
<feature type="active site" evidence="8">
    <location>
        <position position="125"/>
    </location>
</feature>
<evidence type="ECO:0000256" key="8">
    <source>
        <dbReference type="PROSITE-ProRule" id="PRU10056"/>
    </source>
</evidence>
<evidence type="ECO:0000256" key="9">
    <source>
        <dbReference type="RuleBase" id="RU361186"/>
    </source>
</evidence>
<dbReference type="Gene3D" id="3.20.20.40">
    <property type="entry name" value="1, 4-beta cellobiohydrolase"/>
    <property type="match status" value="1"/>
</dbReference>
<evidence type="ECO:0000256" key="7">
    <source>
        <dbReference type="ARBA" id="ARBA00023326"/>
    </source>
</evidence>
<dbReference type="InterPro" id="IPR001524">
    <property type="entry name" value="Glyco_hydro_6_CS"/>
</dbReference>
<evidence type="ECO:0000256" key="5">
    <source>
        <dbReference type="ARBA" id="ARBA00023277"/>
    </source>
</evidence>
<comment type="similarity">
    <text evidence="9">Belongs to the glycosyl hydrolase family 6.</text>
</comment>
<keyword evidence="7 9" id="KW-0624">Polysaccharide degradation</keyword>
<sequence>MTRHRLSRWLGSLLSGGVLAAAALGCSPAGQESTTAPTAPASVTASPTGFFVDPTTPAAAQVAAWEQEGRTADAEELRKIAEQPVPLWVSADPAAVEPETRAYVGRAAQAGQKPLVVGYNIPHRDCGSFSGDGAQYRQWVKGLAAALDGAGATVILEPDAVPHEISGCVDGNLRDERYELLGEAIDQLKGAGARVYLDAGNPGFITDTGALASALDRSGVKRADGFALNVANFWTTQDNIAYGTKISQALRGAHLVIDTSRNGAGRVESDQVDGGPSFCNPPGRALGTPPTTETGNALADDLLWVKRPGESDGACRPGEPPAGQWYPDYALGLAQRAA</sequence>
<feature type="chain" id="PRO_5044971417" description="Glucanase" evidence="9">
    <location>
        <begin position="21"/>
        <end position="338"/>
    </location>
</feature>
<name>A0ABW1I3B7_9PSEU</name>
<dbReference type="PROSITE" id="PS51257">
    <property type="entry name" value="PROKAR_LIPOPROTEIN"/>
    <property type="match status" value="1"/>
</dbReference>
<evidence type="ECO:0000313" key="11">
    <source>
        <dbReference type="Proteomes" id="UP001596119"/>
    </source>
</evidence>
<dbReference type="InterPro" id="IPR036434">
    <property type="entry name" value="Beta_cellobiohydrolase_sf"/>
</dbReference>
<protein>
    <recommendedName>
        <fullName evidence="9">Glucanase</fullName>
        <ecNumber evidence="9">3.2.1.-</ecNumber>
    </recommendedName>
</protein>
<dbReference type="PANTHER" id="PTHR34876">
    <property type="match status" value="1"/>
</dbReference>
<evidence type="ECO:0000256" key="2">
    <source>
        <dbReference type="ARBA" id="ARBA00022801"/>
    </source>
</evidence>